<reference evidence="1" key="1">
    <citation type="submission" date="2021-06" db="EMBL/GenBank/DDBJ databases">
        <authorList>
            <person name="Kallberg Y."/>
            <person name="Tangrot J."/>
            <person name="Rosling A."/>
        </authorList>
    </citation>
    <scope>NUCLEOTIDE SEQUENCE</scope>
    <source>
        <strain evidence="1">28 12/20/2015</strain>
    </source>
</reference>
<dbReference type="EMBL" id="CAJVPW010008017">
    <property type="protein sequence ID" value="CAG8588452.1"/>
    <property type="molecule type" value="Genomic_DNA"/>
</dbReference>
<organism evidence="1 2">
    <name type="scientific">Cetraspora pellucida</name>
    <dbReference type="NCBI Taxonomy" id="1433469"/>
    <lineage>
        <taxon>Eukaryota</taxon>
        <taxon>Fungi</taxon>
        <taxon>Fungi incertae sedis</taxon>
        <taxon>Mucoromycota</taxon>
        <taxon>Glomeromycotina</taxon>
        <taxon>Glomeromycetes</taxon>
        <taxon>Diversisporales</taxon>
        <taxon>Gigasporaceae</taxon>
        <taxon>Cetraspora</taxon>
    </lineage>
</organism>
<name>A0ACA9MF32_9GLOM</name>
<sequence>IKSPNRKLTNIPCKRKPTYRQEEEESSGPTYRVQKNRQIETSPMYCVKEETEQIPGALEFTLEFVEYMLKDKGKLDDRDKRSPVPVDSPCISIPVVPSNLESNKLEPKEEVKNEKSNIKASLEEVLTAYNTLSWKVNREKEIKPYTSAALEPKDLGEHIGVKKDERLGIEKDERVRIEKVESYLMDSVLVEGLEGYSNSDDNVDTKRHQFAQAFAILEDAL</sequence>
<gene>
    <name evidence="1" type="ORF">SPELUC_LOCUS6650</name>
</gene>
<proteinExistence type="predicted"/>
<evidence type="ECO:0000313" key="2">
    <source>
        <dbReference type="Proteomes" id="UP000789366"/>
    </source>
</evidence>
<dbReference type="Proteomes" id="UP000789366">
    <property type="component" value="Unassembled WGS sequence"/>
</dbReference>
<feature type="non-terminal residue" evidence="1">
    <location>
        <position position="1"/>
    </location>
</feature>
<keyword evidence="2" id="KW-1185">Reference proteome</keyword>
<comment type="caution">
    <text evidence="1">The sequence shown here is derived from an EMBL/GenBank/DDBJ whole genome shotgun (WGS) entry which is preliminary data.</text>
</comment>
<feature type="non-terminal residue" evidence="1">
    <location>
        <position position="221"/>
    </location>
</feature>
<protein>
    <submittedName>
        <fullName evidence="1">17652_t:CDS:1</fullName>
    </submittedName>
</protein>
<evidence type="ECO:0000313" key="1">
    <source>
        <dbReference type="EMBL" id="CAG8588452.1"/>
    </source>
</evidence>
<accession>A0ACA9MF32</accession>